<dbReference type="EMBL" id="SOEY01000002">
    <property type="protein sequence ID" value="TFB77328.1"/>
    <property type="molecule type" value="Genomic_DNA"/>
</dbReference>
<dbReference type="Proteomes" id="UP000298173">
    <property type="component" value="Unassembled WGS sequence"/>
</dbReference>
<protein>
    <recommendedName>
        <fullName evidence="3">WXG100 family type VII secretion target</fullName>
    </recommendedName>
</protein>
<name>A0A4R8V4L1_9MICO</name>
<dbReference type="OrthoDB" id="5071627at2"/>
<organism evidence="1 2">
    <name type="scientific">Cryobacterium glaciale</name>
    <dbReference type="NCBI Taxonomy" id="1259145"/>
    <lineage>
        <taxon>Bacteria</taxon>
        <taxon>Bacillati</taxon>
        <taxon>Actinomycetota</taxon>
        <taxon>Actinomycetes</taxon>
        <taxon>Micrococcales</taxon>
        <taxon>Microbacteriaceae</taxon>
        <taxon>Cryobacterium</taxon>
    </lineage>
</organism>
<evidence type="ECO:0000313" key="2">
    <source>
        <dbReference type="Proteomes" id="UP000298173"/>
    </source>
</evidence>
<reference evidence="1 2" key="1">
    <citation type="submission" date="2019-03" db="EMBL/GenBank/DDBJ databases">
        <title>Genomics of glacier-inhabiting Cryobacterium strains.</title>
        <authorList>
            <person name="Liu Q."/>
            <person name="Xin Y.-H."/>
        </authorList>
    </citation>
    <scope>NUCLEOTIDE SEQUENCE [LARGE SCALE GENOMIC DNA]</scope>
    <source>
        <strain evidence="1 2">HLT2-23</strain>
    </source>
</reference>
<proteinExistence type="predicted"/>
<comment type="caution">
    <text evidence="1">The sequence shown here is derived from an EMBL/GenBank/DDBJ whole genome shotgun (WGS) entry which is preliminary data.</text>
</comment>
<accession>A0A4R8V4L1</accession>
<dbReference type="RefSeq" id="WP_134501140.1">
    <property type="nucleotide sequence ID" value="NZ_SOEY01000002.1"/>
</dbReference>
<evidence type="ECO:0000313" key="1">
    <source>
        <dbReference type="EMBL" id="TFB77328.1"/>
    </source>
</evidence>
<dbReference type="AlphaFoldDB" id="A0A4R8V4L1"/>
<gene>
    <name evidence="1" type="ORF">E3O06_00820</name>
</gene>
<dbReference type="InterPro" id="IPR036689">
    <property type="entry name" value="ESAT-6-like_sf"/>
</dbReference>
<dbReference type="Gene3D" id="1.10.287.1060">
    <property type="entry name" value="ESAT-6-like"/>
    <property type="match status" value="1"/>
</dbReference>
<evidence type="ECO:0008006" key="3">
    <source>
        <dbReference type="Google" id="ProtNLM"/>
    </source>
</evidence>
<keyword evidence="2" id="KW-1185">Reference proteome</keyword>
<sequence>MSVQRHDAAQIRAVEQALADLADYCAVLQGHAEGASGQAAAAWSGAASVEFLQKVSVWSAGAAVMHAGAVDLQAWAREAATNYEAAQSSASTMWVG</sequence>
<dbReference type="SUPFAM" id="SSF140453">
    <property type="entry name" value="EsxAB dimer-like"/>
    <property type="match status" value="1"/>
</dbReference>